<name>A0ABY6RPC0_9MYCO</name>
<evidence type="ECO:0000313" key="2">
    <source>
        <dbReference type="Proteomes" id="UP000271464"/>
    </source>
</evidence>
<evidence type="ECO:0008006" key="3">
    <source>
        <dbReference type="Google" id="ProtNLM"/>
    </source>
</evidence>
<sequence length="47" mass="5180">MIGQWVGQSRVEQPQGVATTGRFVWRTNELCRRARGGIVHSGGAGRR</sequence>
<dbReference type="EMBL" id="UPHM01000128">
    <property type="protein sequence ID" value="VAZ99768.1"/>
    <property type="molecule type" value="Genomic_DNA"/>
</dbReference>
<organism evidence="1 2">
    <name type="scientific">Mycobacterium persicum</name>
    <dbReference type="NCBI Taxonomy" id="1487726"/>
    <lineage>
        <taxon>Bacteria</taxon>
        <taxon>Bacillati</taxon>
        <taxon>Actinomycetota</taxon>
        <taxon>Actinomycetes</taxon>
        <taxon>Mycobacteriales</taxon>
        <taxon>Mycobacteriaceae</taxon>
        <taxon>Mycobacterium</taxon>
    </lineage>
</organism>
<reference evidence="1 2" key="1">
    <citation type="submission" date="2018-09" db="EMBL/GenBank/DDBJ databases">
        <authorList>
            <person name="Tagini F."/>
        </authorList>
    </citation>
    <scope>NUCLEOTIDE SEQUENCE [LARGE SCALE GENOMIC DNA]</scope>
    <source>
        <strain evidence="1 2">MK4</strain>
    </source>
</reference>
<protein>
    <recommendedName>
        <fullName evidence="3">Transposase</fullName>
    </recommendedName>
</protein>
<proteinExistence type="predicted"/>
<accession>A0ABY6RPC0</accession>
<evidence type="ECO:0000313" key="1">
    <source>
        <dbReference type="EMBL" id="VAZ99768.1"/>
    </source>
</evidence>
<keyword evidence="2" id="KW-1185">Reference proteome</keyword>
<comment type="caution">
    <text evidence="1">The sequence shown here is derived from an EMBL/GenBank/DDBJ whole genome shotgun (WGS) entry which is preliminary data.</text>
</comment>
<gene>
    <name evidence="1" type="ORF">LAUMK4_04710</name>
</gene>
<dbReference type="Proteomes" id="UP000271464">
    <property type="component" value="Unassembled WGS sequence"/>
</dbReference>